<keyword evidence="2" id="KW-0732">Signal</keyword>
<evidence type="ECO:0000313" key="4">
    <source>
        <dbReference type="Proteomes" id="UP001396334"/>
    </source>
</evidence>
<reference evidence="3 4" key="1">
    <citation type="journal article" date="2024" name="G3 (Bethesda)">
        <title>Genome assembly of Hibiscus sabdariffa L. provides insights into metabolisms of medicinal natural products.</title>
        <authorList>
            <person name="Kim T."/>
        </authorList>
    </citation>
    <scope>NUCLEOTIDE SEQUENCE [LARGE SCALE GENOMIC DNA]</scope>
    <source>
        <strain evidence="3">TK-2024</strain>
        <tissue evidence="3">Old leaves</tissue>
    </source>
</reference>
<dbReference type="Proteomes" id="UP001396334">
    <property type="component" value="Unassembled WGS sequence"/>
</dbReference>
<dbReference type="PANTHER" id="PTHR31048">
    <property type="entry name" value="OS03G0233200 PROTEIN"/>
    <property type="match status" value="1"/>
</dbReference>
<dbReference type="Pfam" id="PF00314">
    <property type="entry name" value="Thaumatin"/>
    <property type="match status" value="1"/>
</dbReference>
<proteinExistence type="predicted"/>
<comment type="caution">
    <text evidence="3">The sequence shown here is derived from an EMBL/GenBank/DDBJ whole genome shotgun (WGS) entry which is preliminary data.</text>
</comment>
<dbReference type="PROSITE" id="PS51367">
    <property type="entry name" value="THAUMATIN_2"/>
    <property type="match status" value="1"/>
</dbReference>
<feature type="region of interest" description="Disordered" evidence="1">
    <location>
        <begin position="115"/>
        <end position="139"/>
    </location>
</feature>
<feature type="chain" id="PRO_5047049172" description="Thaumatin-like protein" evidence="2">
    <location>
        <begin position="22"/>
        <end position="139"/>
    </location>
</feature>
<dbReference type="SUPFAM" id="SSF49870">
    <property type="entry name" value="Osmotin, thaumatin-like protein"/>
    <property type="match status" value="1"/>
</dbReference>
<name>A0ABR2Q756_9ROSI</name>
<dbReference type="InterPro" id="IPR001938">
    <property type="entry name" value="Thaumatin"/>
</dbReference>
<protein>
    <recommendedName>
        <fullName evidence="5">Thaumatin-like protein</fullName>
    </recommendedName>
</protein>
<organism evidence="3 4">
    <name type="scientific">Hibiscus sabdariffa</name>
    <name type="common">roselle</name>
    <dbReference type="NCBI Taxonomy" id="183260"/>
    <lineage>
        <taxon>Eukaryota</taxon>
        <taxon>Viridiplantae</taxon>
        <taxon>Streptophyta</taxon>
        <taxon>Embryophyta</taxon>
        <taxon>Tracheophyta</taxon>
        <taxon>Spermatophyta</taxon>
        <taxon>Magnoliopsida</taxon>
        <taxon>eudicotyledons</taxon>
        <taxon>Gunneridae</taxon>
        <taxon>Pentapetalae</taxon>
        <taxon>rosids</taxon>
        <taxon>malvids</taxon>
        <taxon>Malvales</taxon>
        <taxon>Malvaceae</taxon>
        <taxon>Malvoideae</taxon>
        <taxon>Hibiscus</taxon>
    </lineage>
</organism>
<dbReference type="EMBL" id="JBBPBN010000044">
    <property type="protein sequence ID" value="KAK8996506.1"/>
    <property type="molecule type" value="Genomic_DNA"/>
</dbReference>
<keyword evidence="4" id="KW-1185">Reference proteome</keyword>
<evidence type="ECO:0000313" key="3">
    <source>
        <dbReference type="EMBL" id="KAK8996506.1"/>
    </source>
</evidence>
<dbReference type="PIRSF" id="PIRSF002703">
    <property type="entry name" value="Thaumatin"/>
    <property type="match status" value="1"/>
</dbReference>
<dbReference type="SMART" id="SM00205">
    <property type="entry name" value="THN"/>
    <property type="match status" value="1"/>
</dbReference>
<accession>A0ABR2Q756</accession>
<evidence type="ECO:0008006" key="5">
    <source>
        <dbReference type="Google" id="ProtNLM"/>
    </source>
</evidence>
<gene>
    <name evidence="3" type="ORF">V6N11_081778</name>
</gene>
<dbReference type="Gene3D" id="2.60.110.10">
    <property type="entry name" value="Thaumatin"/>
    <property type="match status" value="1"/>
</dbReference>
<evidence type="ECO:0000256" key="2">
    <source>
        <dbReference type="SAM" id="SignalP"/>
    </source>
</evidence>
<feature type="signal peptide" evidence="2">
    <location>
        <begin position="1"/>
        <end position="21"/>
    </location>
</feature>
<sequence length="139" mass="15112">MKSLQVAVVHLLLMFSGKSLAHTVTFYVHNKCPFPIWPATAPNKQSSDSRQGDSNWQPACKTGDCDGRLQCNGLIGKPPATLVQVELKGDKGKPNFYDVSLVDSYNLPISVSTRPFSPKCTSEAAKKSKQLVPSRTSSC</sequence>
<evidence type="ECO:0000256" key="1">
    <source>
        <dbReference type="SAM" id="MobiDB-lite"/>
    </source>
</evidence>
<dbReference type="InterPro" id="IPR037176">
    <property type="entry name" value="Osmotin/thaumatin-like_sf"/>
</dbReference>